<evidence type="ECO:0000256" key="5">
    <source>
        <dbReference type="ARBA" id="ARBA00022989"/>
    </source>
</evidence>
<keyword evidence="5 7" id="KW-1133">Transmembrane helix</keyword>
<dbReference type="PRINTS" id="PR01130">
    <property type="entry name" value="DERENTRNSPRT"/>
</dbReference>
<gene>
    <name evidence="8" type="ORF">M569_01770</name>
</gene>
<keyword evidence="9" id="KW-1185">Reference proteome</keyword>
<keyword evidence="6 7" id="KW-0472">Membrane</keyword>
<dbReference type="PIRSF" id="PIRSF016379">
    <property type="entry name" value="ENT"/>
    <property type="match status" value="1"/>
</dbReference>
<feature type="transmembrane region" description="Helical" evidence="7">
    <location>
        <begin position="295"/>
        <end position="313"/>
    </location>
</feature>
<evidence type="ECO:0000256" key="7">
    <source>
        <dbReference type="SAM" id="Phobius"/>
    </source>
</evidence>
<feature type="transmembrane region" description="Helical" evidence="7">
    <location>
        <begin position="80"/>
        <end position="99"/>
    </location>
</feature>
<feature type="transmembrane region" description="Helical" evidence="7">
    <location>
        <begin position="175"/>
        <end position="197"/>
    </location>
</feature>
<sequence length="383" mass="41810">QQHTPEDSFNFAYIIYYTLGAGFLFPFNIFITAVDYFSYLYPEAAVDRVFSVVYLFSSLAALLLIIAFARKPDSFWRINVGYMMFVVSLLSVPLVDAFYIKGEVGLYGGYYVAVGACGLCGVATSLVQGSITGSAGELPKRYMQGLVAGTAASGVMVSALRILTKAVCSQDGGGLRLSAAIYFVVGIAFMLLNIVFYNLSRELAVVKYHQHLKAKDEEASSSLWEVVGSVKWYGLSIMIIYVVTYSIFPGSITEDVQSSSLKDWYPIILVTANNVFDLVGKSLTSIYIVEKPATAMVGAFARTLFLPAFYFCLNGPEVFRTEVPVTVLTCLLGLSNGYFSSVLLIKGPKSVGRKDAETVGFLLVLFLIFGLALGSVVSWVWLL</sequence>
<protein>
    <recommendedName>
        <fullName evidence="10">Equilibrative nucleoside transporter 1</fullName>
    </recommendedName>
</protein>
<dbReference type="PANTHER" id="PTHR10332:SF10">
    <property type="entry name" value="EQUILIBRATIVE NUCLEOSIDE TRANSPORTER 4"/>
    <property type="match status" value="1"/>
</dbReference>
<evidence type="ECO:0000256" key="1">
    <source>
        <dbReference type="ARBA" id="ARBA00004141"/>
    </source>
</evidence>
<proteinExistence type="inferred from homology"/>
<dbReference type="Pfam" id="PF01733">
    <property type="entry name" value="Nucleoside_tran"/>
    <property type="match status" value="1"/>
</dbReference>
<comment type="similarity">
    <text evidence="2">Belongs to the SLC29A/ENT transporter (TC 2.A.57) family.</text>
</comment>
<name>S8CZR4_9LAMI</name>
<evidence type="ECO:0008006" key="10">
    <source>
        <dbReference type="Google" id="ProtNLM"/>
    </source>
</evidence>
<feature type="transmembrane region" description="Helical" evidence="7">
    <location>
        <begin position="232"/>
        <end position="252"/>
    </location>
</feature>
<keyword evidence="3" id="KW-0813">Transport</keyword>
<feature type="transmembrane region" description="Helical" evidence="7">
    <location>
        <begin position="264"/>
        <end position="289"/>
    </location>
</feature>
<accession>S8CZR4</accession>
<evidence type="ECO:0000313" key="9">
    <source>
        <dbReference type="Proteomes" id="UP000015453"/>
    </source>
</evidence>
<feature type="transmembrane region" description="Helical" evidence="7">
    <location>
        <begin position="359"/>
        <end position="382"/>
    </location>
</feature>
<dbReference type="GO" id="GO:0005886">
    <property type="term" value="C:plasma membrane"/>
    <property type="evidence" value="ECO:0007669"/>
    <property type="project" value="TreeGrafter"/>
</dbReference>
<dbReference type="OrthoDB" id="1856718at2759"/>
<evidence type="ECO:0000313" key="8">
    <source>
        <dbReference type="EMBL" id="EPS72984.1"/>
    </source>
</evidence>
<comment type="subcellular location">
    <subcellularLocation>
        <location evidence="1">Membrane</location>
        <topology evidence="1">Multi-pass membrane protein</topology>
    </subcellularLocation>
</comment>
<dbReference type="PANTHER" id="PTHR10332">
    <property type="entry name" value="EQUILIBRATIVE NUCLEOSIDE TRANSPORTER"/>
    <property type="match status" value="1"/>
</dbReference>
<feature type="non-terminal residue" evidence="8">
    <location>
        <position position="1"/>
    </location>
</feature>
<dbReference type="GO" id="GO:0005337">
    <property type="term" value="F:nucleoside transmembrane transporter activity"/>
    <property type="evidence" value="ECO:0007669"/>
    <property type="project" value="InterPro"/>
</dbReference>
<evidence type="ECO:0000256" key="4">
    <source>
        <dbReference type="ARBA" id="ARBA00022692"/>
    </source>
</evidence>
<feature type="transmembrane region" description="Helical" evidence="7">
    <location>
        <begin position="143"/>
        <end position="163"/>
    </location>
</feature>
<keyword evidence="4 7" id="KW-0812">Transmembrane</keyword>
<feature type="transmembrane region" description="Helical" evidence="7">
    <location>
        <begin position="325"/>
        <end position="347"/>
    </location>
</feature>
<evidence type="ECO:0000256" key="2">
    <source>
        <dbReference type="ARBA" id="ARBA00007965"/>
    </source>
</evidence>
<feature type="transmembrane region" description="Helical" evidence="7">
    <location>
        <begin position="49"/>
        <end position="68"/>
    </location>
</feature>
<evidence type="ECO:0000256" key="3">
    <source>
        <dbReference type="ARBA" id="ARBA00022448"/>
    </source>
</evidence>
<dbReference type="InterPro" id="IPR002259">
    <property type="entry name" value="Eqnu_transpt"/>
</dbReference>
<dbReference type="Proteomes" id="UP000015453">
    <property type="component" value="Unassembled WGS sequence"/>
</dbReference>
<feature type="transmembrane region" description="Helical" evidence="7">
    <location>
        <begin position="111"/>
        <end position="131"/>
    </location>
</feature>
<feature type="transmembrane region" description="Helical" evidence="7">
    <location>
        <begin position="14"/>
        <end position="37"/>
    </location>
</feature>
<dbReference type="AlphaFoldDB" id="S8CZR4"/>
<reference evidence="8 9" key="1">
    <citation type="journal article" date="2013" name="BMC Genomics">
        <title>The miniature genome of a carnivorous plant Genlisea aurea contains a low number of genes and short non-coding sequences.</title>
        <authorList>
            <person name="Leushkin E.V."/>
            <person name="Sutormin R.A."/>
            <person name="Nabieva E.R."/>
            <person name="Penin A.A."/>
            <person name="Kondrashov A.S."/>
            <person name="Logacheva M.D."/>
        </authorList>
    </citation>
    <scope>NUCLEOTIDE SEQUENCE [LARGE SCALE GENOMIC DNA]</scope>
</reference>
<comment type="caution">
    <text evidence="8">The sequence shown here is derived from an EMBL/GenBank/DDBJ whole genome shotgun (WGS) entry which is preliminary data.</text>
</comment>
<organism evidence="8 9">
    <name type="scientific">Genlisea aurea</name>
    <dbReference type="NCBI Taxonomy" id="192259"/>
    <lineage>
        <taxon>Eukaryota</taxon>
        <taxon>Viridiplantae</taxon>
        <taxon>Streptophyta</taxon>
        <taxon>Embryophyta</taxon>
        <taxon>Tracheophyta</taxon>
        <taxon>Spermatophyta</taxon>
        <taxon>Magnoliopsida</taxon>
        <taxon>eudicotyledons</taxon>
        <taxon>Gunneridae</taxon>
        <taxon>Pentapetalae</taxon>
        <taxon>asterids</taxon>
        <taxon>lamiids</taxon>
        <taxon>Lamiales</taxon>
        <taxon>Lentibulariaceae</taxon>
        <taxon>Genlisea</taxon>
    </lineage>
</organism>
<evidence type="ECO:0000256" key="6">
    <source>
        <dbReference type="ARBA" id="ARBA00023136"/>
    </source>
</evidence>
<dbReference type="EMBL" id="AUSU01000612">
    <property type="protein sequence ID" value="EPS72984.1"/>
    <property type="molecule type" value="Genomic_DNA"/>
</dbReference>